<sequence>MAIEHSTHGRIQQTAPKEALCVWAEGPPCLPSPFSGWDDPPGAPWHHPTFGKRGGGVKSGPPSWYFLFVGCFKRGDALSDRDGKSWKKEGEGNGIPLFILQLGSCSQNFYSVLEQKTASDD</sequence>
<accession>A0AAV4MKS4</accession>
<dbReference type="Proteomes" id="UP001054945">
    <property type="component" value="Unassembled WGS sequence"/>
</dbReference>
<dbReference type="EMBL" id="BPLR01002376">
    <property type="protein sequence ID" value="GIX73117.1"/>
    <property type="molecule type" value="Genomic_DNA"/>
</dbReference>
<comment type="caution">
    <text evidence="1">The sequence shown here is derived from an EMBL/GenBank/DDBJ whole genome shotgun (WGS) entry which is preliminary data.</text>
</comment>
<organism evidence="1 2">
    <name type="scientific">Caerostris extrusa</name>
    <name type="common">Bark spider</name>
    <name type="synonym">Caerostris bankana</name>
    <dbReference type="NCBI Taxonomy" id="172846"/>
    <lineage>
        <taxon>Eukaryota</taxon>
        <taxon>Metazoa</taxon>
        <taxon>Ecdysozoa</taxon>
        <taxon>Arthropoda</taxon>
        <taxon>Chelicerata</taxon>
        <taxon>Arachnida</taxon>
        <taxon>Araneae</taxon>
        <taxon>Araneomorphae</taxon>
        <taxon>Entelegynae</taxon>
        <taxon>Araneoidea</taxon>
        <taxon>Araneidae</taxon>
        <taxon>Caerostris</taxon>
    </lineage>
</organism>
<reference evidence="1 2" key="1">
    <citation type="submission" date="2021-06" db="EMBL/GenBank/DDBJ databases">
        <title>Caerostris extrusa draft genome.</title>
        <authorList>
            <person name="Kono N."/>
            <person name="Arakawa K."/>
        </authorList>
    </citation>
    <scope>NUCLEOTIDE SEQUENCE [LARGE SCALE GENOMIC DNA]</scope>
</reference>
<dbReference type="AlphaFoldDB" id="A0AAV4MKS4"/>
<evidence type="ECO:0000313" key="1">
    <source>
        <dbReference type="EMBL" id="GIX73117.1"/>
    </source>
</evidence>
<name>A0AAV4MKS4_CAEEX</name>
<gene>
    <name evidence="1" type="ORF">CEXT_690421</name>
</gene>
<proteinExistence type="predicted"/>
<keyword evidence="2" id="KW-1185">Reference proteome</keyword>
<protein>
    <submittedName>
        <fullName evidence="1">Uncharacterized protein</fullName>
    </submittedName>
</protein>
<evidence type="ECO:0000313" key="2">
    <source>
        <dbReference type="Proteomes" id="UP001054945"/>
    </source>
</evidence>